<evidence type="ECO:0000256" key="1">
    <source>
        <dbReference type="ARBA" id="ARBA00007447"/>
    </source>
</evidence>
<keyword evidence="4" id="KW-0378">Hydrolase</keyword>
<dbReference type="PANTHER" id="PTHR47966:SF57">
    <property type="entry name" value="PEPTIDASE A1 DOMAIN-CONTAINING PROTEIN"/>
    <property type="match status" value="1"/>
</dbReference>
<evidence type="ECO:0000256" key="2">
    <source>
        <dbReference type="SAM" id="SignalP"/>
    </source>
</evidence>
<dbReference type="PROSITE" id="PS51767">
    <property type="entry name" value="PEPTIDASE_A1"/>
    <property type="match status" value="1"/>
</dbReference>
<evidence type="ECO:0000259" key="3">
    <source>
        <dbReference type="PROSITE" id="PS51767"/>
    </source>
</evidence>
<dbReference type="AlphaFoldDB" id="A0A3G2SAK4"/>
<reference evidence="4 5" key="1">
    <citation type="submission" date="2018-10" db="EMBL/GenBank/DDBJ databases">
        <title>Complete genome sequence of Malassezia restricta CBS 7877.</title>
        <authorList>
            <person name="Morand S.C."/>
            <person name="Bertignac M."/>
            <person name="Iltis A."/>
            <person name="Kolder I."/>
            <person name="Pirovano W."/>
            <person name="Jourdain R."/>
            <person name="Clavaud C."/>
        </authorList>
    </citation>
    <scope>NUCLEOTIDE SEQUENCE [LARGE SCALE GENOMIC DNA]</scope>
    <source>
        <strain evidence="4 5">CBS 7877</strain>
    </source>
</reference>
<dbReference type="GO" id="GO:0006508">
    <property type="term" value="P:proteolysis"/>
    <property type="evidence" value="ECO:0007669"/>
    <property type="project" value="InterPro"/>
</dbReference>
<protein>
    <submittedName>
        <fullName evidence="4">Gastricsin</fullName>
        <ecNumber evidence="4">3.4.23.3</ecNumber>
    </submittedName>
</protein>
<dbReference type="PRINTS" id="PR00792">
    <property type="entry name" value="PEPSIN"/>
</dbReference>
<evidence type="ECO:0000313" key="5">
    <source>
        <dbReference type="Proteomes" id="UP000269793"/>
    </source>
</evidence>
<dbReference type="InterPro" id="IPR033121">
    <property type="entry name" value="PEPTIDASE_A1"/>
</dbReference>
<keyword evidence="2" id="KW-0732">Signal</keyword>
<dbReference type="PANTHER" id="PTHR47966">
    <property type="entry name" value="BETA-SITE APP-CLEAVING ENZYME, ISOFORM A-RELATED"/>
    <property type="match status" value="1"/>
</dbReference>
<feature type="domain" description="Peptidase A1" evidence="3">
    <location>
        <begin position="87"/>
        <end position="374"/>
    </location>
</feature>
<dbReference type="VEuPathDB" id="FungiDB:DNF11_3976"/>
<dbReference type="CDD" id="cd05471">
    <property type="entry name" value="pepsin_like"/>
    <property type="match status" value="1"/>
</dbReference>
<dbReference type="OrthoDB" id="15189at2759"/>
<dbReference type="InterPro" id="IPR034164">
    <property type="entry name" value="Pepsin-like_dom"/>
</dbReference>
<dbReference type="Pfam" id="PF00026">
    <property type="entry name" value="Asp"/>
    <property type="match status" value="1"/>
</dbReference>
<keyword evidence="5" id="KW-1185">Reference proteome</keyword>
<evidence type="ECO:0000313" key="4">
    <source>
        <dbReference type="EMBL" id="AYO44926.1"/>
    </source>
</evidence>
<dbReference type="InterPro" id="IPR001461">
    <property type="entry name" value="Aspartic_peptidase_A1"/>
</dbReference>
<gene>
    <name evidence="4" type="primary">PGC</name>
    <name evidence="4" type="ORF">DNF11_3976</name>
</gene>
<dbReference type="EMBL" id="CP033155">
    <property type="protein sequence ID" value="AYO44926.1"/>
    <property type="molecule type" value="Genomic_DNA"/>
</dbReference>
<dbReference type="GO" id="GO:0004190">
    <property type="term" value="F:aspartic-type endopeptidase activity"/>
    <property type="evidence" value="ECO:0007669"/>
    <property type="project" value="InterPro"/>
</dbReference>
<feature type="chain" id="PRO_5018133288" evidence="2">
    <location>
        <begin position="20"/>
        <end position="377"/>
    </location>
</feature>
<accession>A0A3G2SAK4</accession>
<dbReference type="EC" id="3.4.23.3" evidence="4"/>
<dbReference type="Proteomes" id="UP000269793">
    <property type="component" value="Chromosome VIII"/>
</dbReference>
<dbReference type="Gene3D" id="2.40.70.10">
    <property type="entry name" value="Acid Proteases"/>
    <property type="match status" value="2"/>
</dbReference>
<comment type="similarity">
    <text evidence="1">Belongs to the peptidase A1 family.</text>
</comment>
<dbReference type="InterPro" id="IPR021109">
    <property type="entry name" value="Peptidase_aspartic_dom_sf"/>
</dbReference>
<sequence>MLLLLLPFFALFFASLSSAARIDLFRHQKSNSTDLKPGLLSLVNKYAAISRRHFNRTGEHLNIVNFDYLNLQKRANAHSNLHSDRSWSGQIEVGFPPQKTLTLFDTGSSDLVLDKAAYNPKWSLSSKNLHKQFDFSYGSQHVAGDLYTDKVAIGGVKASNVPIGHGNGDFNSGNGGTFGLSFSNSENSAFDVQQLPFTWAAKKQHLIQSSTYQFTLRPTGKATLNVGRVDLFELAGPITWSDKNTDHTFWRITTELNGNKIENAIADTGTNFIGGPPDQVKALLDNLDGVSVELAEDGSYGGFYSCQNPPHLSFKVLGQTFDFPEPAMNFGFNGDKCRLAIFSTPGMQEWILGSPFFETASVILNYDVRRMGFAKYR</sequence>
<dbReference type="SUPFAM" id="SSF50630">
    <property type="entry name" value="Acid proteases"/>
    <property type="match status" value="1"/>
</dbReference>
<name>A0A3G2SAK4_MALR7</name>
<proteinExistence type="inferred from homology"/>
<feature type="signal peptide" evidence="2">
    <location>
        <begin position="1"/>
        <end position="19"/>
    </location>
</feature>
<organism evidence="4 5">
    <name type="scientific">Malassezia restricta (strain ATCC 96810 / NBRC 103918 / CBS 7877)</name>
    <name type="common">Seborrheic dermatitis infection agent</name>
    <dbReference type="NCBI Taxonomy" id="425264"/>
    <lineage>
        <taxon>Eukaryota</taxon>
        <taxon>Fungi</taxon>
        <taxon>Dikarya</taxon>
        <taxon>Basidiomycota</taxon>
        <taxon>Ustilaginomycotina</taxon>
        <taxon>Malasseziomycetes</taxon>
        <taxon>Malasseziales</taxon>
        <taxon>Malasseziaceae</taxon>
        <taxon>Malassezia</taxon>
    </lineage>
</organism>